<feature type="domain" description="Major facilitator superfamily (MFS) profile" evidence="8">
    <location>
        <begin position="25"/>
        <end position="437"/>
    </location>
</feature>
<gene>
    <name evidence="9" type="ORF">ACFPN2_21975</name>
</gene>
<feature type="transmembrane region" description="Helical" evidence="7">
    <location>
        <begin position="255"/>
        <end position="275"/>
    </location>
</feature>
<keyword evidence="5 7" id="KW-1133">Transmembrane helix</keyword>
<dbReference type="InterPro" id="IPR005829">
    <property type="entry name" value="Sugar_transporter_CS"/>
</dbReference>
<evidence type="ECO:0000313" key="10">
    <source>
        <dbReference type="Proteomes" id="UP001595904"/>
    </source>
</evidence>
<dbReference type="Proteomes" id="UP001595904">
    <property type="component" value="Unassembled WGS sequence"/>
</dbReference>
<protein>
    <submittedName>
        <fullName evidence="9">MFS transporter</fullName>
    </submittedName>
</protein>
<evidence type="ECO:0000313" key="9">
    <source>
        <dbReference type="EMBL" id="MFC4311768.1"/>
    </source>
</evidence>
<dbReference type="SUPFAM" id="SSF103473">
    <property type="entry name" value="MFS general substrate transporter"/>
    <property type="match status" value="1"/>
</dbReference>
<comment type="subcellular location">
    <subcellularLocation>
        <location evidence="1">Membrane</location>
        <topology evidence="1">Multi-pass membrane protein</topology>
    </subcellularLocation>
</comment>
<accession>A0ABV8SYQ0</accession>
<feature type="transmembrane region" description="Helical" evidence="7">
    <location>
        <begin position="413"/>
        <end position="433"/>
    </location>
</feature>
<evidence type="ECO:0000256" key="1">
    <source>
        <dbReference type="ARBA" id="ARBA00004141"/>
    </source>
</evidence>
<dbReference type="PANTHER" id="PTHR23511">
    <property type="entry name" value="SYNAPTIC VESICLE GLYCOPROTEIN 2"/>
    <property type="match status" value="1"/>
</dbReference>
<dbReference type="Gene3D" id="1.20.1250.20">
    <property type="entry name" value="MFS general substrate transporter like domains"/>
    <property type="match status" value="1"/>
</dbReference>
<evidence type="ECO:0000256" key="2">
    <source>
        <dbReference type="ARBA" id="ARBA00010992"/>
    </source>
</evidence>
<evidence type="ECO:0000256" key="7">
    <source>
        <dbReference type="SAM" id="Phobius"/>
    </source>
</evidence>
<dbReference type="RefSeq" id="WP_380600600.1">
    <property type="nucleotide sequence ID" value="NZ_JBHSDU010000010.1"/>
</dbReference>
<keyword evidence="10" id="KW-1185">Reference proteome</keyword>
<proteinExistence type="inferred from homology"/>
<feature type="transmembrane region" description="Helical" evidence="7">
    <location>
        <begin position="381"/>
        <end position="401"/>
    </location>
</feature>
<evidence type="ECO:0000256" key="3">
    <source>
        <dbReference type="ARBA" id="ARBA00022448"/>
    </source>
</evidence>
<dbReference type="Pfam" id="PF07690">
    <property type="entry name" value="MFS_1"/>
    <property type="match status" value="1"/>
</dbReference>
<feature type="transmembrane region" description="Helical" evidence="7">
    <location>
        <begin position="91"/>
        <end position="110"/>
    </location>
</feature>
<evidence type="ECO:0000256" key="4">
    <source>
        <dbReference type="ARBA" id="ARBA00022692"/>
    </source>
</evidence>
<dbReference type="PROSITE" id="PS50850">
    <property type="entry name" value="MFS"/>
    <property type="match status" value="1"/>
</dbReference>
<feature type="transmembrane region" description="Helical" evidence="7">
    <location>
        <begin position="324"/>
        <end position="342"/>
    </location>
</feature>
<dbReference type="EMBL" id="JBHSDU010000010">
    <property type="protein sequence ID" value="MFC4311768.1"/>
    <property type="molecule type" value="Genomic_DNA"/>
</dbReference>
<dbReference type="InterPro" id="IPR020846">
    <property type="entry name" value="MFS_dom"/>
</dbReference>
<evidence type="ECO:0000256" key="6">
    <source>
        <dbReference type="ARBA" id="ARBA00023136"/>
    </source>
</evidence>
<feature type="transmembrane region" description="Helical" evidence="7">
    <location>
        <begin position="116"/>
        <end position="136"/>
    </location>
</feature>
<name>A0ABV8SYQ0_9GAMM</name>
<feature type="transmembrane region" description="Helical" evidence="7">
    <location>
        <begin position="60"/>
        <end position="79"/>
    </location>
</feature>
<dbReference type="PANTHER" id="PTHR23511:SF34">
    <property type="entry name" value="SYNAPTIC VESICLE GLYCOPROTEIN 2"/>
    <property type="match status" value="1"/>
</dbReference>
<dbReference type="PROSITE" id="PS00216">
    <property type="entry name" value="SUGAR_TRANSPORT_1"/>
    <property type="match status" value="1"/>
</dbReference>
<sequence length="449" mass="46825">MAAPSTAGVKSIGQDGPLTFWQIAVVALCILANICDGLDTTSIAYAAPTLLREWNISPQAFGIVLSAGALGMLVGAILVAPQADKVGRRAIILAATTTSSICMFGLAASQNLTQLMIFRFMVGTCVGALLPSLSIMVVEFSNEKRGNLFLALVHIGFAIGAILGAAIGASLVETYGWRAIFLTGAIVTSITTLACYAALPESVNFLLARQPPNALARINKIRERFGQSLLTELPPRPQTKVRTFDGIAAILSPQLIRATLLLWLASFTRFFISYFLTGWKPQVLVMAGFTDKAAIAVGMATSSAASVGVLCMGLFAAKIGAARATAIMLAGCAAALMGFGFTHSPLPLVLLAVACMFTIEAAFTGILITSTRFYSVENRSTGVGFTVGIGRLGAIVGPYVGGALIGMGFDRSVYFPVYASAAVIGAIAIVAAMSRRPPDVREGQPVSAN</sequence>
<organism evidence="9 10">
    <name type="scientific">Steroidobacter flavus</name>
    <dbReference type="NCBI Taxonomy" id="1842136"/>
    <lineage>
        <taxon>Bacteria</taxon>
        <taxon>Pseudomonadati</taxon>
        <taxon>Pseudomonadota</taxon>
        <taxon>Gammaproteobacteria</taxon>
        <taxon>Steroidobacterales</taxon>
        <taxon>Steroidobacteraceae</taxon>
        <taxon>Steroidobacter</taxon>
    </lineage>
</organism>
<feature type="transmembrane region" description="Helical" evidence="7">
    <location>
        <begin position="148"/>
        <end position="169"/>
    </location>
</feature>
<keyword evidence="3" id="KW-0813">Transport</keyword>
<dbReference type="InterPro" id="IPR036259">
    <property type="entry name" value="MFS_trans_sf"/>
</dbReference>
<feature type="transmembrane region" description="Helical" evidence="7">
    <location>
        <begin position="295"/>
        <end position="317"/>
    </location>
</feature>
<keyword evidence="6 7" id="KW-0472">Membrane</keyword>
<reference evidence="10" key="1">
    <citation type="journal article" date="2019" name="Int. J. Syst. Evol. Microbiol.">
        <title>The Global Catalogue of Microorganisms (GCM) 10K type strain sequencing project: providing services to taxonomists for standard genome sequencing and annotation.</title>
        <authorList>
            <consortium name="The Broad Institute Genomics Platform"/>
            <consortium name="The Broad Institute Genome Sequencing Center for Infectious Disease"/>
            <person name="Wu L."/>
            <person name="Ma J."/>
        </authorList>
    </citation>
    <scope>NUCLEOTIDE SEQUENCE [LARGE SCALE GENOMIC DNA]</scope>
    <source>
        <strain evidence="10">CGMCC 1.10759</strain>
    </source>
</reference>
<comment type="caution">
    <text evidence="9">The sequence shown here is derived from an EMBL/GenBank/DDBJ whole genome shotgun (WGS) entry which is preliminary data.</text>
</comment>
<evidence type="ECO:0000256" key="5">
    <source>
        <dbReference type="ARBA" id="ARBA00022989"/>
    </source>
</evidence>
<feature type="transmembrane region" description="Helical" evidence="7">
    <location>
        <begin position="348"/>
        <end position="369"/>
    </location>
</feature>
<evidence type="ECO:0000259" key="8">
    <source>
        <dbReference type="PROSITE" id="PS50850"/>
    </source>
</evidence>
<comment type="similarity">
    <text evidence="2">Belongs to the major facilitator superfamily. Sugar transporter (TC 2.A.1.1) family.</text>
</comment>
<keyword evidence="4 7" id="KW-0812">Transmembrane</keyword>
<dbReference type="InterPro" id="IPR011701">
    <property type="entry name" value="MFS"/>
</dbReference>
<feature type="transmembrane region" description="Helical" evidence="7">
    <location>
        <begin position="175"/>
        <end position="199"/>
    </location>
</feature>